<keyword evidence="7" id="KW-0813">Transport</keyword>
<keyword evidence="6 7" id="KW-0472">Membrane</keyword>
<feature type="transmembrane region" description="Helical" evidence="7">
    <location>
        <begin position="46"/>
        <end position="65"/>
    </location>
</feature>
<dbReference type="GO" id="GO:0005886">
    <property type="term" value="C:plasma membrane"/>
    <property type="evidence" value="ECO:0007669"/>
    <property type="project" value="UniProtKB-SubCell"/>
</dbReference>
<feature type="transmembrane region" description="Helical" evidence="7">
    <location>
        <begin position="117"/>
        <end position="137"/>
    </location>
</feature>
<dbReference type="NCBIfam" id="TIGR01398">
    <property type="entry name" value="FlhA"/>
    <property type="match status" value="1"/>
</dbReference>
<keyword evidence="9" id="KW-0282">Flagellum</keyword>
<comment type="subcellular location">
    <subcellularLocation>
        <location evidence="1 7">Cell membrane</location>
        <topology evidence="1 7">Multi-pass membrane protein</topology>
    </subcellularLocation>
</comment>
<keyword evidence="7" id="KW-1006">Bacterial flagellum protein export</keyword>
<dbReference type="InterPro" id="IPR001712">
    <property type="entry name" value="T3SS_FHIPEP"/>
</dbReference>
<comment type="function">
    <text evidence="7">Required for formation of the rod structure of the flagellar apparatus. Together with FliI and FliH, may constitute the export apparatus of flagellin.</text>
</comment>
<feature type="compositionally biased region" description="Low complexity" evidence="8">
    <location>
        <begin position="343"/>
        <end position="363"/>
    </location>
</feature>
<dbReference type="InterPro" id="IPR006301">
    <property type="entry name" value="FlhA"/>
</dbReference>
<keyword evidence="3 7" id="KW-1003">Cell membrane</keyword>
<dbReference type="GO" id="GO:0044780">
    <property type="term" value="P:bacterial-type flagellum assembly"/>
    <property type="evidence" value="ECO:0007669"/>
    <property type="project" value="InterPro"/>
</dbReference>
<feature type="transmembrane region" description="Helical" evidence="7">
    <location>
        <begin position="292"/>
        <end position="321"/>
    </location>
</feature>
<organism evidence="9">
    <name type="scientific">uncultured delta proteobacterium</name>
    <dbReference type="NCBI Taxonomy" id="34034"/>
    <lineage>
        <taxon>Bacteria</taxon>
        <taxon>Deltaproteobacteria</taxon>
        <taxon>environmental samples</taxon>
    </lineage>
</organism>
<dbReference type="PIRSF" id="PIRSF005419">
    <property type="entry name" value="FlhA"/>
    <property type="match status" value="1"/>
</dbReference>
<feature type="transmembrane region" description="Helical" evidence="7">
    <location>
        <begin position="77"/>
        <end position="97"/>
    </location>
</feature>
<dbReference type="InterPro" id="IPR042194">
    <property type="entry name" value="FHIPEP_1"/>
</dbReference>
<comment type="similarity">
    <text evidence="2 7">Belongs to the FHIPEP (flagella/HR/invasion proteins export pore) family.</text>
</comment>
<keyword evidence="9" id="KW-0969">Cilium</keyword>
<sequence>MSAKTATMPKLNYARFAKQGDFLLAGGVVVILFVMMVPMPPIFLDLMLSFSISLSLLILVTSMFMMSPLEFSIFPSLLLVCTLMRLALNVASTRLILMNGDKGTAVAGKVIQSFGEFVVGGSYIIGAVIFLILFILNKMVITTGTTRIAEVAARFTLDAMPGKQMAIEADLNAGLINEEQATERRNVIRKEADFYGAMDGAGKFVQGDVNAGMFITLINIIGGVLLGVLQKGMPWEQALQTYSLLTIGDGLVSTIPSIITSTATGIIVSRAASEAKMGEEYLAQLTNNSRALFMVSGVLAVFALVPGMPTLPFLTFAGILFTIGRATRNPADEKGASGAVTRGGSSSAHSGGSGSPAASKGEGAFDTPEEVAALLPLDTLELEVGYGLIPLVDEDQNGNLLSRIRSIRRQFALDTGVIIPALHLRDNLQLKPGQYALLIKGNEVASAEILVDHNLAMDPGNVKHRIRGIDTREPAFNLPALWIPEAQKEEALLAGYTVVDPATVIATHLTEVFRRHLGDFLGRQEVQALLDNLAKTAPKAVEELVPGILPLGVVQRVLQNLLKENVSIRDLLTIVETLADNGMVVKNPEMLTEYCRERLARSIVKPYMDSQGALPVITLDAKAEQTLQEAVRHTDGGTYLAMNPGMAQRLMQHINKTVEDAVGTDGQPIVLTSPTARPHLAQLVMRFLPNVPVISQAEIPAEVRLTSVGVVGID</sequence>
<protein>
    <recommendedName>
        <fullName evidence="7">Flagellar biosynthesis protein FlhA</fullName>
    </recommendedName>
</protein>
<dbReference type="EMBL" id="FLUQ01000001">
    <property type="protein sequence ID" value="SBV90683.1"/>
    <property type="molecule type" value="Genomic_DNA"/>
</dbReference>
<keyword evidence="5 7" id="KW-1133">Transmembrane helix</keyword>
<dbReference type="PANTHER" id="PTHR30161">
    <property type="entry name" value="FLAGELLAR EXPORT PROTEIN, MEMBRANE FLHA SUBUNIT-RELATED"/>
    <property type="match status" value="1"/>
</dbReference>
<feature type="transmembrane region" description="Helical" evidence="7">
    <location>
        <begin position="250"/>
        <end position="272"/>
    </location>
</feature>
<gene>
    <name evidence="7 9" type="primary">flhA</name>
    <name evidence="9" type="ORF">KL86DPRO_10071</name>
</gene>
<dbReference type="InterPro" id="IPR042196">
    <property type="entry name" value="FHIPEP_4"/>
</dbReference>
<feature type="transmembrane region" description="Helical" evidence="7">
    <location>
        <begin position="211"/>
        <end position="230"/>
    </location>
</feature>
<evidence type="ECO:0000256" key="8">
    <source>
        <dbReference type="SAM" id="MobiDB-lite"/>
    </source>
</evidence>
<name>A0A212IU18_9DELT</name>
<keyword evidence="7" id="KW-0653">Protein transport</keyword>
<evidence type="ECO:0000313" key="9">
    <source>
        <dbReference type="EMBL" id="SBV90683.1"/>
    </source>
</evidence>
<dbReference type="Pfam" id="PF00771">
    <property type="entry name" value="FHIPEP"/>
    <property type="match status" value="1"/>
</dbReference>
<dbReference type="Gene3D" id="3.40.50.12790">
    <property type="entry name" value="FHIPEP family, domain 4"/>
    <property type="match status" value="1"/>
</dbReference>
<evidence type="ECO:0000256" key="7">
    <source>
        <dbReference type="RuleBase" id="RU364093"/>
    </source>
</evidence>
<dbReference type="PRINTS" id="PR00949">
    <property type="entry name" value="TYPE3IMAPROT"/>
</dbReference>
<dbReference type="AlphaFoldDB" id="A0A212IU18"/>
<keyword evidence="4 7" id="KW-0812">Transmembrane</keyword>
<proteinExistence type="inferred from homology"/>
<keyword evidence="7" id="KW-1005">Bacterial flagellum biogenesis</keyword>
<evidence type="ECO:0000256" key="3">
    <source>
        <dbReference type="ARBA" id="ARBA00022475"/>
    </source>
</evidence>
<dbReference type="Gene3D" id="3.40.30.60">
    <property type="entry name" value="FHIPEP family, domain 1"/>
    <property type="match status" value="1"/>
</dbReference>
<evidence type="ECO:0000256" key="2">
    <source>
        <dbReference type="ARBA" id="ARBA00008835"/>
    </source>
</evidence>
<dbReference type="Gene3D" id="1.10.8.540">
    <property type="entry name" value="FHIPEP family, domain 3"/>
    <property type="match status" value="1"/>
</dbReference>
<dbReference type="InterPro" id="IPR042193">
    <property type="entry name" value="FHIPEP_3"/>
</dbReference>
<evidence type="ECO:0000256" key="6">
    <source>
        <dbReference type="ARBA" id="ARBA00023136"/>
    </source>
</evidence>
<dbReference type="GO" id="GO:0009306">
    <property type="term" value="P:protein secretion"/>
    <property type="evidence" value="ECO:0007669"/>
    <property type="project" value="InterPro"/>
</dbReference>
<evidence type="ECO:0000256" key="4">
    <source>
        <dbReference type="ARBA" id="ARBA00022692"/>
    </source>
</evidence>
<feature type="region of interest" description="Disordered" evidence="8">
    <location>
        <begin position="331"/>
        <end position="363"/>
    </location>
</feature>
<dbReference type="PANTHER" id="PTHR30161:SF1">
    <property type="entry name" value="FLAGELLAR BIOSYNTHESIS PROTEIN FLHA-RELATED"/>
    <property type="match status" value="1"/>
</dbReference>
<reference evidence="9" key="1">
    <citation type="submission" date="2016-04" db="EMBL/GenBank/DDBJ databases">
        <authorList>
            <person name="Evans L.H."/>
            <person name="Alamgir A."/>
            <person name="Owens N."/>
            <person name="Weber N.D."/>
            <person name="Virtaneva K."/>
            <person name="Barbian K."/>
            <person name="Babar A."/>
            <person name="Rosenke K."/>
        </authorList>
    </citation>
    <scope>NUCLEOTIDE SEQUENCE</scope>
    <source>
        <strain evidence="9">86</strain>
    </source>
</reference>
<evidence type="ECO:0000256" key="1">
    <source>
        <dbReference type="ARBA" id="ARBA00004651"/>
    </source>
</evidence>
<accession>A0A212IU18</accession>
<evidence type="ECO:0000256" key="5">
    <source>
        <dbReference type="ARBA" id="ARBA00022989"/>
    </source>
</evidence>
<keyword evidence="9" id="KW-0966">Cell projection</keyword>
<feature type="transmembrane region" description="Helical" evidence="7">
    <location>
        <begin position="21"/>
        <end position="40"/>
    </location>
</feature>